<feature type="compositionally biased region" description="Basic and acidic residues" evidence="1">
    <location>
        <begin position="10"/>
        <end position="41"/>
    </location>
</feature>
<dbReference type="EMBL" id="FCQH01000002">
    <property type="protein sequence ID" value="CVK87574.1"/>
    <property type="molecule type" value="Genomic_DNA"/>
</dbReference>
<evidence type="ECO:0000313" key="2">
    <source>
        <dbReference type="EMBL" id="CVK87574.1"/>
    </source>
</evidence>
<keyword evidence="3" id="KW-1185">Reference proteome</keyword>
<dbReference type="Proteomes" id="UP000184255">
    <property type="component" value="Unassembled WGS sequence"/>
</dbReference>
<evidence type="ECO:0000313" key="3">
    <source>
        <dbReference type="Proteomes" id="UP000184255"/>
    </source>
</evidence>
<dbReference type="AlphaFoldDB" id="A0A1L7SMD5"/>
<dbReference type="RefSeq" id="XP_041678779.1">
    <property type="nucleotide sequence ID" value="XM_041827858.1"/>
</dbReference>
<accession>A0A1L7SMD5</accession>
<protein>
    <submittedName>
        <fullName evidence="2">Uncharacterized protein</fullName>
    </submittedName>
</protein>
<evidence type="ECO:0000256" key="1">
    <source>
        <dbReference type="SAM" id="MobiDB-lite"/>
    </source>
</evidence>
<proteinExistence type="predicted"/>
<feature type="region of interest" description="Disordered" evidence="1">
    <location>
        <begin position="1"/>
        <end position="41"/>
    </location>
</feature>
<comment type="caution">
    <text evidence="2">The sequence shown here is derived from an EMBL/GenBank/DDBJ whole genome shotgun (WGS) entry which is preliminary data.</text>
</comment>
<dbReference type="VEuPathDB" id="FungiDB:FMAN_05479"/>
<dbReference type="GeneID" id="65084745"/>
<organism evidence="2 3">
    <name type="scientific">Fusarium mangiferae</name>
    <name type="common">Mango malformation disease fungus</name>
    <dbReference type="NCBI Taxonomy" id="192010"/>
    <lineage>
        <taxon>Eukaryota</taxon>
        <taxon>Fungi</taxon>
        <taxon>Dikarya</taxon>
        <taxon>Ascomycota</taxon>
        <taxon>Pezizomycotina</taxon>
        <taxon>Sordariomycetes</taxon>
        <taxon>Hypocreomycetidae</taxon>
        <taxon>Hypocreales</taxon>
        <taxon>Nectriaceae</taxon>
        <taxon>Fusarium</taxon>
        <taxon>Fusarium fujikuroi species complex</taxon>
    </lineage>
</organism>
<gene>
    <name evidence="2" type="ORF">FMAN_05479</name>
</gene>
<reference evidence="3" key="1">
    <citation type="journal article" date="2016" name="Genome Biol. Evol.">
        <title>Comparative 'omics' of the Fusarium fujikuroi species complex highlights differences in genetic potential and metabolite synthesis.</title>
        <authorList>
            <person name="Niehaus E.-M."/>
            <person name="Muensterkoetter M."/>
            <person name="Proctor R.H."/>
            <person name="Brown D.W."/>
            <person name="Sharon A."/>
            <person name="Idan Y."/>
            <person name="Oren-Young L."/>
            <person name="Sieber C.M."/>
            <person name="Novak O."/>
            <person name="Pencik A."/>
            <person name="Tarkowska D."/>
            <person name="Hromadova K."/>
            <person name="Freeman S."/>
            <person name="Maymon M."/>
            <person name="Elazar M."/>
            <person name="Youssef S.A."/>
            <person name="El-Shabrawy E.S.M."/>
            <person name="Shalaby A.B.A."/>
            <person name="Houterman P."/>
            <person name="Brock N.L."/>
            <person name="Burkhardt I."/>
            <person name="Tsavkelova E.A."/>
            <person name="Dickschat J.S."/>
            <person name="Galuszka P."/>
            <person name="Gueldener U."/>
            <person name="Tudzynski B."/>
        </authorList>
    </citation>
    <scope>NUCLEOTIDE SEQUENCE [LARGE SCALE GENOMIC DNA]</scope>
    <source>
        <strain evidence="3">MRC7560</strain>
    </source>
</reference>
<name>A0A1L7SMD5_FUSMA</name>
<sequence length="227" mass="25810">MSSTQELGEGLEHTGKRRRIDEDGVPEDEKHTLRKSLEEEHEAFKKKTKALAERLDRVDECMESFKKTVNPSFGAVVGGLAEYRSLENAFEQAKAEIASLQLAPTQTTEEETWQQNVIEMIEKHKYRITIPIMSHAQVMEQFQPLIASGNKEHVDHLLDFVFLAKVGKWYCFQEVCDKGTLGLTEVRAVPECPLHGAGCKQVLMARMEATPHFQVIFKRFDPLGLPQ</sequence>